<reference evidence="13" key="2">
    <citation type="submission" date="2015-05" db="EMBL/GenBank/DDBJ databases">
        <authorList>
            <person name="Rovetto F."/>
            <person name="Cocolin L."/>
            <person name="Illeghems K."/>
            <person name="Van Nieuwerburgh F."/>
            <person name="Houf K."/>
        </authorList>
    </citation>
    <scope>NUCLEOTIDE SEQUENCE [LARGE SCALE GENOMIC DNA]</scope>
    <source>
        <strain evidence="13">DU22</strain>
    </source>
</reference>
<dbReference type="GO" id="GO:0008381">
    <property type="term" value="F:mechanosensitive monoatomic ion channel activity"/>
    <property type="evidence" value="ECO:0007669"/>
    <property type="project" value="InterPro"/>
</dbReference>
<comment type="similarity">
    <text evidence="2">Belongs to the MscS (TC 1.A.23) family.</text>
</comment>
<dbReference type="InterPro" id="IPR011066">
    <property type="entry name" value="MscS_channel_C_sf"/>
</dbReference>
<dbReference type="Pfam" id="PF21082">
    <property type="entry name" value="MS_channel_3rd"/>
    <property type="match status" value="1"/>
</dbReference>
<dbReference type="Pfam" id="PF05552">
    <property type="entry name" value="MS_channel_1st_1"/>
    <property type="match status" value="1"/>
</dbReference>
<dbReference type="GO" id="GO:0005886">
    <property type="term" value="C:plasma membrane"/>
    <property type="evidence" value="ECO:0007669"/>
    <property type="project" value="UniProtKB-SubCell"/>
</dbReference>
<keyword evidence="6 7" id="KW-0472">Membrane</keyword>
<dbReference type="PATRIC" id="fig|544718.51.peg.779"/>
<reference evidence="12 14" key="3">
    <citation type="submission" date="2019-05" db="EMBL/GenBank/DDBJ databases">
        <title>Arcobacter cibarius and Arcobacter thereius providing challenges in identification an antibiotic susceptibility and Quinolone resistance.</title>
        <authorList>
            <person name="Busch A."/>
            <person name="Hanel I."/>
            <person name="Hotzel H."/>
            <person name="Tomaso H."/>
        </authorList>
    </citation>
    <scope>NUCLEOTIDE SEQUENCE [LARGE SCALE GENOMIC DNA]</scope>
    <source>
        <strain evidence="12 14">17CS1191_2</strain>
    </source>
</reference>
<feature type="transmembrane region" description="Helical" evidence="7">
    <location>
        <begin position="70"/>
        <end position="91"/>
    </location>
</feature>
<evidence type="ECO:0000256" key="6">
    <source>
        <dbReference type="ARBA" id="ARBA00023136"/>
    </source>
</evidence>
<dbReference type="InterPro" id="IPR045275">
    <property type="entry name" value="MscS_archaea/bacteria_type"/>
</dbReference>
<evidence type="ECO:0000259" key="10">
    <source>
        <dbReference type="Pfam" id="PF21088"/>
    </source>
</evidence>
<dbReference type="InterPro" id="IPR023408">
    <property type="entry name" value="MscS_beta-dom_sf"/>
</dbReference>
<evidence type="ECO:0000256" key="1">
    <source>
        <dbReference type="ARBA" id="ARBA00004651"/>
    </source>
</evidence>
<dbReference type="EMBL" id="VBUF01000001">
    <property type="protein sequence ID" value="TLS73117.1"/>
    <property type="molecule type" value="Genomic_DNA"/>
</dbReference>
<dbReference type="Proteomes" id="UP000093281">
    <property type="component" value="Unassembled WGS sequence"/>
</dbReference>
<dbReference type="InterPro" id="IPR006686">
    <property type="entry name" value="MscS_channel_CS"/>
</dbReference>
<dbReference type="EMBL" id="LCUJ01000002">
    <property type="protein sequence ID" value="OCL99748.1"/>
    <property type="molecule type" value="Genomic_DNA"/>
</dbReference>
<dbReference type="Pfam" id="PF00924">
    <property type="entry name" value="MS_channel_2nd"/>
    <property type="match status" value="1"/>
</dbReference>
<dbReference type="PROSITE" id="PS01246">
    <property type="entry name" value="UPF0003"/>
    <property type="match status" value="1"/>
</dbReference>
<evidence type="ECO:0000256" key="7">
    <source>
        <dbReference type="SAM" id="Phobius"/>
    </source>
</evidence>
<dbReference type="InterPro" id="IPR010920">
    <property type="entry name" value="LSM_dom_sf"/>
</dbReference>
<evidence type="ECO:0000256" key="5">
    <source>
        <dbReference type="ARBA" id="ARBA00022989"/>
    </source>
</evidence>
<gene>
    <name evidence="11" type="primary">mscS</name>
    <name evidence="11" type="ORF">AAX29_00798</name>
    <name evidence="12" type="ORF">FE246_01135</name>
</gene>
<evidence type="ECO:0000256" key="4">
    <source>
        <dbReference type="ARBA" id="ARBA00022692"/>
    </source>
</evidence>
<feature type="transmembrane region" description="Helical" evidence="7">
    <location>
        <begin position="97"/>
        <end position="117"/>
    </location>
</feature>
<dbReference type="Gene3D" id="1.10.287.1260">
    <property type="match status" value="1"/>
</dbReference>
<keyword evidence="5 7" id="KW-1133">Transmembrane helix</keyword>
<protein>
    <submittedName>
        <fullName evidence="12">Mechanosensitive ion channel</fullName>
    </submittedName>
    <submittedName>
        <fullName evidence="11">Small-conductance mechanosensitive channel</fullName>
    </submittedName>
</protein>
<dbReference type="InterPro" id="IPR049142">
    <property type="entry name" value="MS_channel_1st"/>
</dbReference>
<comment type="caution">
    <text evidence="11">The sequence shown here is derived from an EMBL/GenBank/DDBJ whole genome shotgun (WGS) entry which is preliminary data.</text>
</comment>
<dbReference type="OrthoDB" id="9784565at2"/>
<dbReference type="PANTHER" id="PTHR30221">
    <property type="entry name" value="SMALL-CONDUCTANCE MECHANOSENSITIVE CHANNEL"/>
    <property type="match status" value="1"/>
</dbReference>
<dbReference type="InterPro" id="IPR049278">
    <property type="entry name" value="MS_channel_C"/>
</dbReference>
<feature type="transmembrane region" description="Helical" evidence="7">
    <location>
        <begin position="32"/>
        <end position="50"/>
    </location>
</feature>
<accession>A0A1C0B817</accession>
<dbReference type="AlphaFoldDB" id="A0A1C0B817"/>
<evidence type="ECO:0000259" key="8">
    <source>
        <dbReference type="Pfam" id="PF00924"/>
    </source>
</evidence>
<evidence type="ECO:0000313" key="11">
    <source>
        <dbReference type="EMBL" id="OCL99748.1"/>
    </source>
</evidence>
<evidence type="ECO:0000313" key="12">
    <source>
        <dbReference type="EMBL" id="TLS73117.1"/>
    </source>
</evidence>
<evidence type="ECO:0000256" key="2">
    <source>
        <dbReference type="ARBA" id="ARBA00008017"/>
    </source>
</evidence>
<keyword evidence="4 7" id="KW-0812">Transmembrane</keyword>
<dbReference type="Pfam" id="PF21088">
    <property type="entry name" value="MS_channel_1st"/>
    <property type="match status" value="1"/>
</dbReference>
<feature type="domain" description="Mechanosensitive ion channel MscS C-terminal" evidence="9">
    <location>
        <begin position="192"/>
        <end position="274"/>
    </location>
</feature>
<dbReference type="Gene3D" id="2.30.30.60">
    <property type="match status" value="1"/>
</dbReference>
<evidence type="ECO:0000313" key="14">
    <source>
        <dbReference type="Proteomes" id="UP000308001"/>
    </source>
</evidence>
<evidence type="ECO:0000259" key="9">
    <source>
        <dbReference type="Pfam" id="PF21082"/>
    </source>
</evidence>
<dbReference type="Gene3D" id="3.30.70.100">
    <property type="match status" value="1"/>
</dbReference>
<keyword evidence="3" id="KW-1003">Cell membrane</keyword>
<organism evidence="11 13">
    <name type="scientific">Aliarcobacter thereius</name>
    <dbReference type="NCBI Taxonomy" id="544718"/>
    <lineage>
        <taxon>Bacteria</taxon>
        <taxon>Pseudomonadati</taxon>
        <taxon>Campylobacterota</taxon>
        <taxon>Epsilonproteobacteria</taxon>
        <taxon>Campylobacterales</taxon>
        <taxon>Arcobacteraceae</taxon>
        <taxon>Aliarcobacter</taxon>
    </lineage>
</organism>
<reference evidence="11" key="1">
    <citation type="submission" date="2015-05" db="EMBL/GenBank/DDBJ databases">
        <authorList>
            <person name="Wang D.B."/>
            <person name="Wang M."/>
        </authorList>
    </citation>
    <scope>NUCLEOTIDE SEQUENCE [LARGE SCALE GENOMIC DNA]</scope>
    <source>
        <strain evidence="11">DU22</strain>
    </source>
</reference>
<dbReference type="PANTHER" id="PTHR30221:SF1">
    <property type="entry name" value="SMALL-CONDUCTANCE MECHANOSENSITIVE CHANNEL"/>
    <property type="match status" value="1"/>
</dbReference>
<dbReference type="InterPro" id="IPR011014">
    <property type="entry name" value="MscS_channel_TM-2"/>
</dbReference>
<dbReference type="SUPFAM" id="SSF50182">
    <property type="entry name" value="Sm-like ribonucleoproteins"/>
    <property type="match status" value="1"/>
</dbReference>
<comment type="subcellular location">
    <subcellularLocation>
        <location evidence="1">Cell membrane</location>
        <topology evidence="1">Multi-pass membrane protein</topology>
    </subcellularLocation>
</comment>
<feature type="domain" description="Mechanosensitive ion channel transmembrane helices 2/3" evidence="10">
    <location>
        <begin position="77"/>
        <end position="118"/>
    </location>
</feature>
<dbReference type="RefSeq" id="WP_083196666.1">
    <property type="nucleotide sequence ID" value="NZ_LCUJ01000002.1"/>
</dbReference>
<evidence type="ECO:0000256" key="3">
    <source>
        <dbReference type="ARBA" id="ARBA00022475"/>
    </source>
</evidence>
<sequence length="287" mass="31811">MDMPNIETSINSIKKDFQSFIPQNLIDNLLDYSWSIFLAIIIFLIGKWIVNRVVKVFGKIIRKIDGIDEILVRFLENLVYYSLITAVIIAALNKLGITTTSFLAILGAAGLAIGLALKDSLGNFASGVMIIIFKPFKVGDLVSAGGVTGSVSEVGIFSTVFITGDNQRIIVPNSSITSGSITNVNAFDTRRVDLVVSISYDDDIKKTKELLTNLLSSHEKILLEKGLTVSVSELADSSINFVVRAWVNTPDYWEVRFNLIENIKLMFDKEGITIPYPTQYVYQNNQN</sequence>
<dbReference type="InterPro" id="IPR006685">
    <property type="entry name" value="MscS_channel_2nd"/>
</dbReference>
<proteinExistence type="inferred from homology"/>
<dbReference type="SUPFAM" id="SSF82861">
    <property type="entry name" value="Mechanosensitive channel protein MscS (YggB), transmembrane region"/>
    <property type="match status" value="1"/>
</dbReference>
<dbReference type="Proteomes" id="UP000308001">
    <property type="component" value="Unassembled WGS sequence"/>
</dbReference>
<dbReference type="InterPro" id="IPR008910">
    <property type="entry name" value="MSC_TM_helix"/>
</dbReference>
<evidence type="ECO:0000313" key="13">
    <source>
        <dbReference type="Proteomes" id="UP000093281"/>
    </source>
</evidence>
<name>A0A1C0B817_9BACT</name>
<dbReference type="STRING" id="544718.AAX25_00287"/>
<dbReference type="SUPFAM" id="SSF82689">
    <property type="entry name" value="Mechanosensitive channel protein MscS (YggB), C-terminal domain"/>
    <property type="match status" value="1"/>
</dbReference>
<feature type="domain" description="Mechanosensitive ion channel MscS" evidence="8">
    <location>
        <begin position="119"/>
        <end position="185"/>
    </location>
</feature>